<evidence type="ECO:0000256" key="4">
    <source>
        <dbReference type="ARBA" id="ARBA00023136"/>
    </source>
</evidence>
<gene>
    <name evidence="7" type="ORF">FBZ90_10226</name>
</gene>
<feature type="transmembrane region" description="Helical" evidence="5">
    <location>
        <begin position="366"/>
        <end position="389"/>
    </location>
</feature>
<comment type="caution">
    <text evidence="7">The sequence shown here is derived from an EMBL/GenBank/DDBJ whole genome shotgun (WGS) entry which is preliminary data.</text>
</comment>
<accession>A0A560HF75</accession>
<dbReference type="AlphaFoldDB" id="A0A560HF75"/>
<keyword evidence="2 5" id="KW-0812">Transmembrane</keyword>
<feature type="transmembrane region" description="Helical" evidence="5">
    <location>
        <begin position="457"/>
        <end position="479"/>
    </location>
</feature>
<evidence type="ECO:0000256" key="2">
    <source>
        <dbReference type="ARBA" id="ARBA00022692"/>
    </source>
</evidence>
<protein>
    <submittedName>
        <fullName evidence="7">ABC-type Na+ efflux pump permease subunit</fullName>
    </submittedName>
</protein>
<evidence type="ECO:0000256" key="3">
    <source>
        <dbReference type="ARBA" id="ARBA00022989"/>
    </source>
</evidence>
<reference evidence="7 8" key="1">
    <citation type="submission" date="2019-06" db="EMBL/GenBank/DDBJ databases">
        <title>Genomic Encyclopedia of Type Strains, Phase IV (KMG-V): Genome sequencing to study the core and pangenomes of soil and plant-associated prokaryotes.</title>
        <authorList>
            <person name="Whitman W."/>
        </authorList>
    </citation>
    <scope>NUCLEOTIDE SEQUENCE [LARGE SCALE GENOMIC DNA]</scope>
    <source>
        <strain evidence="7 8">BR 11622</strain>
    </source>
</reference>
<dbReference type="OrthoDB" id="7539112at2"/>
<dbReference type="Pfam" id="PF12698">
    <property type="entry name" value="ABC2_membrane_3"/>
    <property type="match status" value="1"/>
</dbReference>
<feature type="transmembrane region" description="Helical" evidence="5">
    <location>
        <begin position="401"/>
        <end position="422"/>
    </location>
</feature>
<feature type="transmembrane region" description="Helical" evidence="5">
    <location>
        <begin position="21"/>
        <end position="43"/>
    </location>
</feature>
<dbReference type="RefSeq" id="WP_145729522.1">
    <property type="nucleotide sequence ID" value="NZ_VITR01000002.1"/>
</dbReference>
<evidence type="ECO:0000256" key="1">
    <source>
        <dbReference type="ARBA" id="ARBA00004141"/>
    </source>
</evidence>
<proteinExistence type="predicted"/>
<feature type="transmembrane region" description="Helical" evidence="5">
    <location>
        <begin position="272"/>
        <end position="293"/>
    </location>
</feature>
<dbReference type="InterPro" id="IPR013525">
    <property type="entry name" value="ABC2_TM"/>
</dbReference>
<dbReference type="EMBL" id="VITR01000002">
    <property type="protein sequence ID" value="TWB45076.1"/>
    <property type="molecule type" value="Genomic_DNA"/>
</dbReference>
<dbReference type="Proteomes" id="UP000315751">
    <property type="component" value="Unassembled WGS sequence"/>
</dbReference>
<dbReference type="PANTHER" id="PTHR43471:SF3">
    <property type="entry name" value="ABC TRANSPORTER PERMEASE PROTEIN NATB"/>
    <property type="match status" value="1"/>
</dbReference>
<dbReference type="GO" id="GO:0140359">
    <property type="term" value="F:ABC-type transporter activity"/>
    <property type="evidence" value="ECO:0007669"/>
    <property type="project" value="InterPro"/>
</dbReference>
<organism evidence="7 8">
    <name type="scientific">Nitrospirillum amazonense</name>
    <dbReference type="NCBI Taxonomy" id="28077"/>
    <lineage>
        <taxon>Bacteria</taxon>
        <taxon>Pseudomonadati</taxon>
        <taxon>Pseudomonadota</taxon>
        <taxon>Alphaproteobacteria</taxon>
        <taxon>Rhodospirillales</taxon>
        <taxon>Azospirillaceae</taxon>
        <taxon>Nitrospirillum</taxon>
    </lineage>
</organism>
<keyword evidence="3 5" id="KW-1133">Transmembrane helix</keyword>
<evidence type="ECO:0000313" key="8">
    <source>
        <dbReference type="Proteomes" id="UP000315751"/>
    </source>
</evidence>
<feature type="transmembrane region" description="Helical" evidence="5">
    <location>
        <begin position="322"/>
        <end position="346"/>
    </location>
</feature>
<keyword evidence="4 5" id="KW-0472">Membrane</keyword>
<dbReference type="PANTHER" id="PTHR43471">
    <property type="entry name" value="ABC TRANSPORTER PERMEASE"/>
    <property type="match status" value="1"/>
</dbReference>
<evidence type="ECO:0000313" key="7">
    <source>
        <dbReference type="EMBL" id="TWB45076.1"/>
    </source>
</evidence>
<evidence type="ECO:0000259" key="6">
    <source>
        <dbReference type="Pfam" id="PF12698"/>
    </source>
</evidence>
<evidence type="ECO:0000256" key="5">
    <source>
        <dbReference type="SAM" id="Phobius"/>
    </source>
</evidence>
<keyword evidence="8" id="KW-1185">Reference proteome</keyword>
<sequence length="502" mass="53421">MIRHILLVATREFRQITGTRGFWITLLILPIMLAAGPVIQSIMSRDEIERVMIIDRGDGGVEAAIRDAFEREQQRATLVQLGRYVERHHLESADPQAPWAAHGRWYTDQDVRQFRSNGGLSAALAQIQAVAPPELPAFTAPKPDYSFVAAPASVTATPNAGLDTALHPLLHPDSTSGGVPGGQDGAINYVVLIPADFGTASQVRLWANGQPHGGFVDRLQQVLTHDLRTRFLVTHGTTAEVADAAATITPIVTITAPPPGGGAREAMLVRSILPLVAAYMLMMSLMLSGSWMLQSTVEERSSKLIEAVLSCVTPHELMYGKLAGTIAVGLAMIAVWIGCAFVAAYATHGVIADMIRPALAPLSSPGAVAVIVYFLVMGYIAVSVVFLAIGGISESMRDAQAYLTPVMLIILMPVIALIQGILAGGGGIGIEILTWVPIWTPFAVLARLGLGMPTWEVLGAGATLALFAVVEVMLLGRLFQASILAAGSRPNLATIIARMRRS</sequence>
<feature type="transmembrane region" description="Helical" evidence="5">
    <location>
        <begin position="428"/>
        <end position="450"/>
    </location>
</feature>
<feature type="domain" description="ABC-2 type transporter transmembrane" evidence="6">
    <location>
        <begin position="184"/>
        <end position="470"/>
    </location>
</feature>
<name>A0A560HF75_9PROT</name>
<dbReference type="GO" id="GO:0016020">
    <property type="term" value="C:membrane"/>
    <property type="evidence" value="ECO:0007669"/>
    <property type="project" value="UniProtKB-SubCell"/>
</dbReference>
<comment type="subcellular location">
    <subcellularLocation>
        <location evidence="1">Membrane</location>
        <topology evidence="1">Multi-pass membrane protein</topology>
    </subcellularLocation>
</comment>